<evidence type="ECO:0000313" key="2">
    <source>
        <dbReference type="EMBL" id="PVI08667.1"/>
    </source>
</evidence>
<evidence type="ECO:0000256" key="1">
    <source>
        <dbReference type="SAM" id="MobiDB-lite"/>
    </source>
</evidence>
<protein>
    <submittedName>
        <fullName evidence="2">Uncharacterized protein</fullName>
    </submittedName>
</protein>
<gene>
    <name evidence="2" type="ORF">DM02DRAFT_8666</name>
</gene>
<proteinExistence type="predicted"/>
<reference evidence="2 3" key="1">
    <citation type="journal article" date="2018" name="Sci. Rep.">
        <title>Comparative genomics provides insights into the lifestyle and reveals functional heterogeneity of dark septate endophytic fungi.</title>
        <authorList>
            <person name="Knapp D.G."/>
            <person name="Nemeth J.B."/>
            <person name="Barry K."/>
            <person name="Hainaut M."/>
            <person name="Henrissat B."/>
            <person name="Johnson J."/>
            <person name="Kuo A."/>
            <person name="Lim J.H.P."/>
            <person name="Lipzen A."/>
            <person name="Nolan M."/>
            <person name="Ohm R.A."/>
            <person name="Tamas L."/>
            <person name="Grigoriev I.V."/>
            <person name="Spatafora J.W."/>
            <person name="Nagy L.G."/>
            <person name="Kovacs G.M."/>
        </authorList>
    </citation>
    <scope>NUCLEOTIDE SEQUENCE [LARGE SCALE GENOMIC DNA]</scope>
    <source>
        <strain evidence="2 3">DSE2036</strain>
    </source>
</reference>
<evidence type="ECO:0000313" key="3">
    <source>
        <dbReference type="Proteomes" id="UP000244855"/>
    </source>
</evidence>
<sequence>MRVCLLQVTTWCVHTVYYMQSYLTESWMRHFFFWPADISIHHLEHFRFLGGAALRCAQCAVINRAPVCRDDDDSAPSLIGILALLPRTRSSPFCSLQMLKCCFFCPSHALSPLQAPFRIRRNFSAIPHHPPSRIPQPSPQHRPSRIPLPSTSSSHTPIVSARHPFNGTCGAGCARQGR</sequence>
<dbReference type="Proteomes" id="UP000244855">
    <property type="component" value="Unassembled WGS sequence"/>
</dbReference>
<accession>A0A2V1EDM8</accession>
<organism evidence="2 3">
    <name type="scientific">Periconia macrospinosa</name>
    <dbReference type="NCBI Taxonomy" id="97972"/>
    <lineage>
        <taxon>Eukaryota</taxon>
        <taxon>Fungi</taxon>
        <taxon>Dikarya</taxon>
        <taxon>Ascomycota</taxon>
        <taxon>Pezizomycotina</taxon>
        <taxon>Dothideomycetes</taxon>
        <taxon>Pleosporomycetidae</taxon>
        <taxon>Pleosporales</taxon>
        <taxon>Massarineae</taxon>
        <taxon>Periconiaceae</taxon>
        <taxon>Periconia</taxon>
    </lineage>
</organism>
<dbReference type="AlphaFoldDB" id="A0A2V1EDM8"/>
<feature type="compositionally biased region" description="Pro residues" evidence="1">
    <location>
        <begin position="128"/>
        <end position="140"/>
    </location>
</feature>
<keyword evidence="3" id="KW-1185">Reference proteome</keyword>
<feature type="region of interest" description="Disordered" evidence="1">
    <location>
        <begin position="128"/>
        <end position="159"/>
    </location>
</feature>
<name>A0A2V1EDM8_9PLEO</name>
<dbReference type="EMBL" id="KZ805300">
    <property type="protein sequence ID" value="PVI08667.1"/>
    <property type="molecule type" value="Genomic_DNA"/>
</dbReference>